<proteinExistence type="predicted"/>
<keyword evidence="8" id="KW-1185">Reference proteome</keyword>
<evidence type="ECO:0000259" key="6">
    <source>
        <dbReference type="PROSITE" id="PS50966"/>
    </source>
</evidence>
<feature type="non-terminal residue" evidence="7">
    <location>
        <position position="1"/>
    </location>
</feature>
<evidence type="ECO:0000256" key="3">
    <source>
        <dbReference type="ARBA" id="ARBA00022833"/>
    </source>
</evidence>
<dbReference type="AlphaFoldDB" id="A0A5A7QB77"/>
<feature type="region of interest" description="Disordered" evidence="5">
    <location>
        <begin position="289"/>
        <end position="340"/>
    </location>
</feature>
<feature type="compositionally biased region" description="Basic and acidic residues" evidence="5">
    <location>
        <begin position="328"/>
        <end position="340"/>
    </location>
</feature>
<feature type="compositionally biased region" description="Basic residues" evidence="5">
    <location>
        <begin position="316"/>
        <end position="327"/>
    </location>
</feature>
<organism evidence="7 8">
    <name type="scientific">Striga asiatica</name>
    <name type="common">Asiatic witchweed</name>
    <name type="synonym">Buchnera asiatica</name>
    <dbReference type="NCBI Taxonomy" id="4170"/>
    <lineage>
        <taxon>Eukaryota</taxon>
        <taxon>Viridiplantae</taxon>
        <taxon>Streptophyta</taxon>
        <taxon>Embryophyta</taxon>
        <taxon>Tracheophyta</taxon>
        <taxon>Spermatophyta</taxon>
        <taxon>Magnoliopsida</taxon>
        <taxon>eudicotyledons</taxon>
        <taxon>Gunneridae</taxon>
        <taxon>Pentapetalae</taxon>
        <taxon>asterids</taxon>
        <taxon>lamiids</taxon>
        <taxon>Lamiales</taxon>
        <taxon>Orobanchaceae</taxon>
        <taxon>Buchnereae</taxon>
        <taxon>Striga</taxon>
    </lineage>
</organism>
<dbReference type="InterPro" id="IPR006564">
    <property type="entry name" value="Znf_PMZ"/>
</dbReference>
<accession>A0A5A7QB77</accession>
<evidence type="ECO:0000256" key="1">
    <source>
        <dbReference type="ARBA" id="ARBA00022723"/>
    </source>
</evidence>
<dbReference type="SMART" id="SM00575">
    <property type="entry name" value="ZnF_PMZ"/>
    <property type="match status" value="1"/>
</dbReference>
<evidence type="ECO:0000313" key="7">
    <source>
        <dbReference type="EMBL" id="GER41647.1"/>
    </source>
</evidence>
<dbReference type="GO" id="GO:0008270">
    <property type="term" value="F:zinc ion binding"/>
    <property type="evidence" value="ECO:0007669"/>
    <property type="project" value="UniProtKB-KW"/>
</dbReference>
<dbReference type="InterPro" id="IPR007527">
    <property type="entry name" value="Znf_SWIM"/>
</dbReference>
<name>A0A5A7QB77_STRAF</name>
<dbReference type="Proteomes" id="UP000325081">
    <property type="component" value="Unassembled WGS sequence"/>
</dbReference>
<dbReference type="Pfam" id="PF03101">
    <property type="entry name" value="FAR1"/>
    <property type="match status" value="1"/>
</dbReference>
<reference evidence="8" key="1">
    <citation type="journal article" date="2019" name="Curr. Biol.">
        <title>Genome Sequence of Striga asiatica Provides Insight into the Evolution of Plant Parasitism.</title>
        <authorList>
            <person name="Yoshida S."/>
            <person name="Kim S."/>
            <person name="Wafula E.K."/>
            <person name="Tanskanen J."/>
            <person name="Kim Y.M."/>
            <person name="Honaas L."/>
            <person name="Yang Z."/>
            <person name="Spallek T."/>
            <person name="Conn C.E."/>
            <person name="Ichihashi Y."/>
            <person name="Cheong K."/>
            <person name="Cui S."/>
            <person name="Der J.P."/>
            <person name="Gundlach H."/>
            <person name="Jiao Y."/>
            <person name="Hori C."/>
            <person name="Ishida J.K."/>
            <person name="Kasahara H."/>
            <person name="Kiba T."/>
            <person name="Kim M.S."/>
            <person name="Koo N."/>
            <person name="Laohavisit A."/>
            <person name="Lee Y.H."/>
            <person name="Lumba S."/>
            <person name="McCourt P."/>
            <person name="Mortimer J.C."/>
            <person name="Mutuku J.M."/>
            <person name="Nomura T."/>
            <person name="Sasaki-Sekimoto Y."/>
            <person name="Seto Y."/>
            <person name="Wang Y."/>
            <person name="Wakatake T."/>
            <person name="Sakakibara H."/>
            <person name="Demura T."/>
            <person name="Yamaguchi S."/>
            <person name="Yoneyama K."/>
            <person name="Manabe R.I."/>
            <person name="Nelson D.C."/>
            <person name="Schulman A.H."/>
            <person name="Timko M.P."/>
            <person name="dePamphilis C.W."/>
            <person name="Choi D."/>
            <person name="Shirasu K."/>
        </authorList>
    </citation>
    <scope>NUCLEOTIDE SEQUENCE [LARGE SCALE GENOMIC DNA]</scope>
    <source>
        <strain evidence="8">cv. UVA1</strain>
    </source>
</reference>
<dbReference type="OrthoDB" id="589154at2759"/>
<evidence type="ECO:0000313" key="8">
    <source>
        <dbReference type="Proteomes" id="UP000325081"/>
    </source>
</evidence>
<gene>
    <name evidence="7" type="ORF">STAS_18371</name>
</gene>
<dbReference type="PANTHER" id="PTHR47718">
    <property type="entry name" value="OS01G0519700 PROTEIN"/>
    <property type="match status" value="1"/>
</dbReference>
<evidence type="ECO:0000256" key="4">
    <source>
        <dbReference type="PROSITE-ProRule" id="PRU00325"/>
    </source>
</evidence>
<dbReference type="InterPro" id="IPR004330">
    <property type="entry name" value="FAR1_DNA_bnd_dom"/>
</dbReference>
<dbReference type="EMBL" id="BKCP01006172">
    <property type="protein sequence ID" value="GER41647.1"/>
    <property type="molecule type" value="Genomic_DNA"/>
</dbReference>
<comment type="caution">
    <text evidence="7">The sequence shown here is derived from an EMBL/GenBank/DDBJ whole genome shotgun (WGS) entry which is preliminary data.</text>
</comment>
<keyword evidence="3" id="KW-0862">Zinc</keyword>
<keyword evidence="1" id="KW-0479">Metal-binding</keyword>
<dbReference type="PROSITE" id="PS50966">
    <property type="entry name" value="ZF_SWIM"/>
    <property type="match status" value="1"/>
</dbReference>
<keyword evidence="2 4" id="KW-0863">Zinc-finger</keyword>
<protein>
    <submittedName>
        <fullName evidence="7">FAR1-related protein</fullName>
    </submittedName>
</protein>
<evidence type="ECO:0000256" key="2">
    <source>
        <dbReference type="ARBA" id="ARBA00022771"/>
    </source>
</evidence>
<evidence type="ECO:0000256" key="5">
    <source>
        <dbReference type="SAM" id="MobiDB-lite"/>
    </source>
</evidence>
<dbReference type="Pfam" id="PF04434">
    <property type="entry name" value="SWIM"/>
    <property type="match status" value="1"/>
</dbReference>
<dbReference type="PANTHER" id="PTHR47718:SF18">
    <property type="entry name" value="PROTEIN FAR1-RELATED SEQUENCE 5-LIKE"/>
    <property type="match status" value="1"/>
</dbReference>
<feature type="domain" description="SWIM-type" evidence="6">
    <location>
        <begin position="141"/>
        <end position="179"/>
    </location>
</feature>
<sequence>IVSQIFMDTVSKIKLIQYWKFSRVSNAGEIGSGDVRVEISTDMPPRFVPNCKPELKPFIGQHFSSLDDAYEFYRQYAAECGFDIRRSTKKKSSDGFLIRSYILCSREGQKNYSREHTDGDSDSIKKRRRVSKRINCEAKLILKFAGQKGNENTTTCTCKKFTRIGRLCSHILFVFKDLKLESIPEKYIVSRWTKHASLKPIFVVDGEVIDQCVAIEDRKSITNQIFSEFYSCIGMVEGNIELMNGFLTCLKDQKEMIVSVQGKQSDPGMKKCLFEKYYGAPLPSEVEVLPPAPVKNKGSGSRLKSRKEKAIERSKKPLRMCSKCKQKSSHDARNCDKFAS</sequence>